<comment type="caution">
    <text evidence="5">The sequence shown here is derived from an EMBL/GenBank/DDBJ whole genome shotgun (WGS) entry which is preliminary data.</text>
</comment>
<dbReference type="InterPro" id="IPR000683">
    <property type="entry name" value="Gfo/Idh/MocA-like_OxRdtase_N"/>
</dbReference>
<dbReference type="Gene3D" id="3.40.50.720">
    <property type="entry name" value="NAD(P)-binding Rossmann-like Domain"/>
    <property type="match status" value="1"/>
</dbReference>
<accession>A0A372J917</accession>
<feature type="domain" description="GFO/IDH/MocA-like oxidoreductase" evidence="4">
    <location>
        <begin position="125"/>
        <end position="245"/>
    </location>
</feature>
<dbReference type="SUPFAM" id="SSF55347">
    <property type="entry name" value="Glyceraldehyde-3-phosphate dehydrogenase-like, C-terminal domain"/>
    <property type="match status" value="1"/>
</dbReference>
<dbReference type="InterPro" id="IPR036291">
    <property type="entry name" value="NAD(P)-bd_dom_sf"/>
</dbReference>
<dbReference type="GO" id="GO:0016491">
    <property type="term" value="F:oxidoreductase activity"/>
    <property type="evidence" value="ECO:0007669"/>
    <property type="project" value="UniProtKB-KW"/>
</dbReference>
<evidence type="ECO:0000256" key="1">
    <source>
        <dbReference type="ARBA" id="ARBA00010928"/>
    </source>
</evidence>
<evidence type="ECO:0000259" key="3">
    <source>
        <dbReference type="Pfam" id="PF01408"/>
    </source>
</evidence>
<dbReference type="Pfam" id="PF01408">
    <property type="entry name" value="GFO_IDH_MocA"/>
    <property type="match status" value="1"/>
</dbReference>
<organism evidence="5 6">
    <name type="scientific">Actinomadura logoneensis</name>
    <dbReference type="NCBI Taxonomy" id="2293572"/>
    <lineage>
        <taxon>Bacteria</taxon>
        <taxon>Bacillati</taxon>
        <taxon>Actinomycetota</taxon>
        <taxon>Actinomycetes</taxon>
        <taxon>Streptosporangiales</taxon>
        <taxon>Thermomonosporaceae</taxon>
        <taxon>Actinomadura</taxon>
    </lineage>
</organism>
<keyword evidence="2" id="KW-0560">Oxidoreductase</keyword>
<dbReference type="EMBL" id="QURH01001049">
    <property type="protein sequence ID" value="RFU36477.1"/>
    <property type="molecule type" value="Genomic_DNA"/>
</dbReference>
<sequence>MRVGLLGAGRIGGWHARLLARHPLVDELVVADADRRRAEVLAGPLGARVADPEEVFAARPDAVVIATPTGTHAELLVRACEARIPAFCEKPVAEDLAATLAVRDRVAASGVPVQIGFQRRFDAGYAAARAALRDGGIGVLHRVHMVTADPAPPPAEYVAVSGGIFRDCQIHDFDVLRWVTGQEVEAVTAVGANRGAPYFAEAGDVDASAVLLVLSGGTVATAHGGRYNAAGYDVRMELAGTAGTWVVGLDERAPLRSAEPGVDWPSGDSWGDFRERFEPAYATEIGTFLDVARGHAPSPCTVDDALAALLIAEAATLSRREGRTVRPAELTPAEAR</sequence>
<feature type="domain" description="Gfo/Idh/MocA-like oxidoreductase N-terminal" evidence="3">
    <location>
        <begin position="1"/>
        <end position="117"/>
    </location>
</feature>
<proteinExistence type="inferred from homology"/>
<dbReference type="AlphaFoldDB" id="A0A372J917"/>
<protein>
    <submittedName>
        <fullName evidence="5">Dehydrogenase</fullName>
    </submittedName>
</protein>
<dbReference type="InterPro" id="IPR055170">
    <property type="entry name" value="GFO_IDH_MocA-like_dom"/>
</dbReference>
<comment type="similarity">
    <text evidence="1">Belongs to the Gfo/Idh/MocA family.</text>
</comment>
<dbReference type="PANTHER" id="PTHR42840:SF3">
    <property type="entry name" value="BINDING ROSSMANN FOLD OXIDOREDUCTASE, PUTATIVE (AFU_ORTHOLOGUE AFUA_2G10240)-RELATED"/>
    <property type="match status" value="1"/>
</dbReference>
<dbReference type="OrthoDB" id="256869at2"/>
<keyword evidence="6" id="KW-1185">Reference proteome</keyword>
<reference evidence="5 6" key="1">
    <citation type="submission" date="2018-08" db="EMBL/GenBank/DDBJ databases">
        <title>Actinomadura jelena sp. nov., a novel Actinomycete isolated from soil in Chad.</title>
        <authorList>
            <person name="Shi L."/>
        </authorList>
    </citation>
    <scope>NUCLEOTIDE SEQUENCE [LARGE SCALE GENOMIC DNA]</scope>
    <source>
        <strain evidence="5 6">NEAU-G17</strain>
    </source>
</reference>
<evidence type="ECO:0000256" key="2">
    <source>
        <dbReference type="ARBA" id="ARBA00023002"/>
    </source>
</evidence>
<evidence type="ECO:0000313" key="6">
    <source>
        <dbReference type="Proteomes" id="UP000261811"/>
    </source>
</evidence>
<dbReference type="GO" id="GO:0000166">
    <property type="term" value="F:nucleotide binding"/>
    <property type="evidence" value="ECO:0007669"/>
    <property type="project" value="InterPro"/>
</dbReference>
<evidence type="ECO:0000313" key="5">
    <source>
        <dbReference type="EMBL" id="RFU36477.1"/>
    </source>
</evidence>
<dbReference type="Pfam" id="PF22725">
    <property type="entry name" value="GFO_IDH_MocA_C3"/>
    <property type="match status" value="1"/>
</dbReference>
<gene>
    <name evidence="5" type="ORF">DZF91_38035</name>
</gene>
<dbReference type="PANTHER" id="PTHR42840">
    <property type="entry name" value="NAD(P)-BINDING ROSSMANN-FOLD SUPERFAMILY PROTEIN-RELATED"/>
    <property type="match status" value="1"/>
</dbReference>
<evidence type="ECO:0000259" key="4">
    <source>
        <dbReference type="Pfam" id="PF22725"/>
    </source>
</evidence>
<dbReference type="Proteomes" id="UP000261811">
    <property type="component" value="Unassembled WGS sequence"/>
</dbReference>
<dbReference type="RefSeq" id="WP_117361866.1">
    <property type="nucleotide sequence ID" value="NZ_QURH01001049.1"/>
</dbReference>
<dbReference type="SUPFAM" id="SSF51735">
    <property type="entry name" value="NAD(P)-binding Rossmann-fold domains"/>
    <property type="match status" value="1"/>
</dbReference>
<dbReference type="Gene3D" id="3.30.360.10">
    <property type="entry name" value="Dihydrodipicolinate Reductase, domain 2"/>
    <property type="match status" value="1"/>
</dbReference>
<name>A0A372J917_9ACTN</name>